<proteinExistence type="inferred from homology"/>
<name>A0A8C0VFD4_CYACU</name>
<comment type="subcellular location">
    <subcellularLocation>
        <location evidence="1">Mitochondrion inner membrane</location>
    </subcellularLocation>
    <subcellularLocation>
        <location evidence="2">Mitochondrion matrix</location>
    </subcellularLocation>
</comment>
<feature type="coiled-coil region" evidence="10">
    <location>
        <begin position="64"/>
        <end position="197"/>
    </location>
</feature>
<keyword evidence="5" id="KW-0999">Mitochondrion inner membrane</keyword>
<dbReference type="PANTHER" id="PTHR23075">
    <property type="entry name" value="PUTATIVE ATP-ASE"/>
    <property type="match status" value="1"/>
</dbReference>
<dbReference type="Gene3D" id="3.40.50.300">
    <property type="entry name" value="P-loop containing nucleotide triphosphate hydrolases"/>
    <property type="match status" value="1"/>
</dbReference>
<evidence type="ECO:0000259" key="12">
    <source>
        <dbReference type="Pfam" id="PF00004"/>
    </source>
</evidence>
<evidence type="ECO:0000313" key="14">
    <source>
        <dbReference type="Ensembl" id="ENSCCEP00000020673.1"/>
    </source>
</evidence>
<protein>
    <submittedName>
        <fullName evidence="14">ATPase family AAA domain containing 3A</fullName>
    </submittedName>
</protein>
<feature type="domain" description="ATPase family AAA" evidence="13">
    <location>
        <begin position="17"/>
        <end position="264"/>
    </location>
</feature>
<keyword evidence="7 10" id="KW-0175">Coiled coil</keyword>
<evidence type="ECO:0000256" key="2">
    <source>
        <dbReference type="ARBA" id="ARBA00004305"/>
    </source>
</evidence>
<organism evidence="14 15">
    <name type="scientific">Cyanistes caeruleus</name>
    <name type="common">Eurasian blue tit</name>
    <name type="synonym">Parus caeruleus</name>
    <dbReference type="NCBI Taxonomy" id="156563"/>
    <lineage>
        <taxon>Eukaryota</taxon>
        <taxon>Metazoa</taxon>
        <taxon>Chordata</taxon>
        <taxon>Craniata</taxon>
        <taxon>Vertebrata</taxon>
        <taxon>Euteleostomi</taxon>
        <taxon>Archelosauria</taxon>
        <taxon>Archosauria</taxon>
        <taxon>Dinosauria</taxon>
        <taxon>Saurischia</taxon>
        <taxon>Theropoda</taxon>
        <taxon>Coelurosauria</taxon>
        <taxon>Aves</taxon>
        <taxon>Neognathae</taxon>
        <taxon>Neoaves</taxon>
        <taxon>Telluraves</taxon>
        <taxon>Australaves</taxon>
        <taxon>Passeriformes</taxon>
        <taxon>Paridae</taxon>
        <taxon>Cyanistes</taxon>
    </lineage>
</organism>
<keyword evidence="9" id="KW-0472">Membrane</keyword>
<evidence type="ECO:0000256" key="4">
    <source>
        <dbReference type="ARBA" id="ARBA00022741"/>
    </source>
</evidence>
<keyword evidence="8" id="KW-0496">Mitochondrion</keyword>
<evidence type="ECO:0000313" key="15">
    <source>
        <dbReference type="Proteomes" id="UP000694410"/>
    </source>
</evidence>
<dbReference type="Pfam" id="PF12037">
    <property type="entry name" value="ATAD3_N"/>
    <property type="match status" value="1"/>
</dbReference>
<feature type="domain" description="ATPase AAA-type core" evidence="12">
    <location>
        <begin position="326"/>
        <end position="449"/>
    </location>
</feature>
<dbReference type="AlphaFoldDB" id="A0A8C0VFD4"/>
<evidence type="ECO:0000256" key="11">
    <source>
        <dbReference type="SAM" id="MobiDB-lite"/>
    </source>
</evidence>
<evidence type="ECO:0000256" key="6">
    <source>
        <dbReference type="ARBA" id="ARBA00022840"/>
    </source>
</evidence>
<accession>A0A8C0VFD4</accession>
<dbReference type="GO" id="GO:0008270">
    <property type="term" value="F:zinc ion binding"/>
    <property type="evidence" value="ECO:0007669"/>
    <property type="project" value="TreeGrafter"/>
</dbReference>
<dbReference type="FunFam" id="3.40.50.300:FF:000470">
    <property type="entry name" value="ATPase family, AAA domain containing 3A"/>
    <property type="match status" value="1"/>
</dbReference>
<comment type="similarity">
    <text evidence="3">Belongs to the AAA ATPase family.</text>
</comment>
<dbReference type="GO" id="GO:0005524">
    <property type="term" value="F:ATP binding"/>
    <property type="evidence" value="ECO:0007669"/>
    <property type="project" value="UniProtKB-KW"/>
</dbReference>
<dbReference type="PANTHER" id="PTHR23075:SF0">
    <property type="entry name" value="ATPASE FAMILY AAA DOMAIN-CONTAINING PROTEIN 3"/>
    <property type="match status" value="1"/>
</dbReference>
<keyword evidence="4" id="KW-0547">Nucleotide-binding</keyword>
<dbReference type="GO" id="GO:0005743">
    <property type="term" value="C:mitochondrial inner membrane"/>
    <property type="evidence" value="ECO:0007669"/>
    <property type="project" value="UniProtKB-SubCell"/>
</dbReference>
<keyword evidence="15" id="KW-1185">Reference proteome</keyword>
<dbReference type="SUPFAM" id="SSF52540">
    <property type="entry name" value="P-loop containing nucleoside triphosphate hydrolases"/>
    <property type="match status" value="1"/>
</dbReference>
<dbReference type="GO" id="GO:0007005">
    <property type="term" value="P:mitochondrion organization"/>
    <property type="evidence" value="ECO:0007669"/>
    <property type="project" value="TreeGrafter"/>
</dbReference>
<evidence type="ECO:0000256" key="1">
    <source>
        <dbReference type="ARBA" id="ARBA00004273"/>
    </source>
</evidence>
<dbReference type="Pfam" id="PF00004">
    <property type="entry name" value="AAA"/>
    <property type="match status" value="1"/>
</dbReference>
<dbReference type="InterPro" id="IPR027417">
    <property type="entry name" value="P-loop_NTPase"/>
</dbReference>
<dbReference type="Proteomes" id="UP000694410">
    <property type="component" value="Unplaced"/>
</dbReference>
<dbReference type="GO" id="GO:0016887">
    <property type="term" value="F:ATP hydrolysis activity"/>
    <property type="evidence" value="ECO:0007669"/>
    <property type="project" value="InterPro"/>
</dbReference>
<evidence type="ECO:0000256" key="9">
    <source>
        <dbReference type="ARBA" id="ARBA00023136"/>
    </source>
</evidence>
<evidence type="ECO:0000259" key="13">
    <source>
        <dbReference type="Pfam" id="PF12037"/>
    </source>
</evidence>
<feature type="region of interest" description="Disordered" evidence="11">
    <location>
        <begin position="1"/>
        <end position="32"/>
    </location>
</feature>
<evidence type="ECO:0000256" key="8">
    <source>
        <dbReference type="ARBA" id="ARBA00023128"/>
    </source>
</evidence>
<sequence length="566" mass="63755">GLSLPPVPGGGGGGAGDRQTPKDKWSNFDPTGLERAAKAARELDASRHAKDALSLAQMQEQTLQLEQQTKLKEYEAAIEQLKNEQIRVQAEERRKTLNEETKQHQARAQYQDKLARQRYDEQMRQQQLANEENLRKQEESVQKQEAMRRATVEREMELRHKNEMLRVEAEARARAKAERENADIIREQIRLKAAEHRQTVLESLKTAGMLFGEGFRAFVTDWDKVTATVAGLTLLAVGVYSAKNATAVAGRYIEARLGKPSLVRETSRITVLEALKHPIKVGKRLTSKAQDALEGVVLSPQLEARVRDIAIATRNTKKNKSLYRNVLMYGPPGTGKTLFAKKLAVHSGMDYAIMTGGDVAPMGREGVTAMHKLFDWLFLNPQFGFLCKKPSTQQCSSEKISEDLRATLNAFLHRTGQHSNKFMLVLASNQPEQFDWAINDRIDEMVNFDLPQLEERERLVRMYFDQHVLKPATEGKQRLKLAQFDYGKKCSDIARLTEGMSGREISQLAVAWQAAAYASEDGVLTEAMIDARVADAMQQHRQKMEWLKTEGAEANKGTDRSPLARG</sequence>
<dbReference type="Ensembl" id="ENSCCET00000031432.1">
    <property type="protein sequence ID" value="ENSCCEP00000020673.1"/>
    <property type="gene ID" value="ENSCCEG00000018746.1"/>
</dbReference>
<evidence type="ECO:0000256" key="3">
    <source>
        <dbReference type="ARBA" id="ARBA00006914"/>
    </source>
</evidence>
<reference evidence="14" key="2">
    <citation type="submission" date="2025-09" db="UniProtKB">
        <authorList>
            <consortium name="Ensembl"/>
        </authorList>
    </citation>
    <scope>IDENTIFICATION</scope>
</reference>
<evidence type="ECO:0000256" key="10">
    <source>
        <dbReference type="SAM" id="Coils"/>
    </source>
</evidence>
<evidence type="ECO:0000256" key="5">
    <source>
        <dbReference type="ARBA" id="ARBA00022792"/>
    </source>
</evidence>
<evidence type="ECO:0000256" key="7">
    <source>
        <dbReference type="ARBA" id="ARBA00023054"/>
    </source>
</evidence>
<gene>
    <name evidence="14" type="primary">ATAD3A</name>
</gene>
<dbReference type="InterPro" id="IPR003959">
    <property type="entry name" value="ATPase_AAA_core"/>
</dbReference>
<dbReference type="InterPro" id="IPR021911">
    <property type="entry name" value="ATAD3_N"/>
</dbReference>
<keyword evidence="6" id="KW-0067">ATP-binding</keyword>
<dbReference type="GO" id="GO:0005759">
    <property type="term" value="C:mitochondrial matrix"/>
    <property type="evidence" value="ECO:0007669"/>
    <property type="project" value="UniProtKB-SubCell"/>
</dbReference>
<reference evidence="14" key="1">
    <citation type="submission" date="2025-08" db="UniProtKB">
        <authorList>
            <consortium name="Ensembl"/>
        </authorList>
    </citation>
    <scope>IDENTIFICATION</scope>
</reference>